<reference evidence="1 2" key="1">
    <citation type="submission" date="2018-12" db="EMBL/GenBank/DDBJ databases">
        <authorList>
            <consortium name="Pathogen Informatics"/>
        </authorList>
    </citation>
    <scope>NUCLEOTIDE SEQUENCE [LARGE SCALE GENOMIC DNA]</scope>
    <source>
        <strain evidence="1 2">NCTC9695</strain>
    </source>
</reference>
<dbReference type="Gene3D" id="3.40.50.720">
    <property type="entry name" value="NAD(P)-binding Rossmann-like Domain"/>
    <property type="match status" value="1"/>
</dbReference>
<organism evidence="1 2">
    <name type="scientific">Chromobacterium violaceum</name>
    <dbReference type="NCBI Taxonomy" id="536"/>
    <lineage>
        <taxon>Bacteria</taxon>
        <taxon>Pseudomonadati</taxon>
        <taxon>Pseudomonadota</taxon>
        <taxon>Betaproteobacteria</taxon>
        <taxon>Neisseriales</taxon>
        <taxon>Chromobacteriaceae</taxon>
        <taxon>Chromobacterium</taxon>
    </lineage>
</organism>
<proteinExistence type="predicted"/>
<accession>A0A447T751</accession>
<protein>
    <submittedName>
        <fullName evidence="1">Uncharacterized protein</fullName>
    </submittedName>
</protein>
<evidence type="ECO:0000313" key="1">
    <source>
        <dbReference type="EMBL" id="VEB40717.1"/>
    </source>
</evidence>
<gene>
    <name evidence="1" type="ORF">NCTC9695_01119</name>
</gene>
<dbReference type="EMBL" id="LR134182">
    <property type="protein sequence ID" value="VEB40717.1"/>
    <property type="molecule type" value="Genomic_DNA"/>
</dbReference>
<dbReference type="AlphaFoldDB" id="A0A447T751"/>
<dbReference type="Gene3D" id="3.90.180.10">
    <property type="entry name" value="Medium-chain alcohol dehydrogenases, catalytic domain"/>
    <property type="match status" value="1"/>
</dbReference>
<sequence length="53" mass="6152">MRNYRHLQDELEAFVVPHLQSGRLQPQQTVREGLENMAQAFVDMLAGPIWARC</sequence>
<evidence type="ECO:0000313" key="2">
    <source>
        <dbReference type="Proteomes" id="UP000275777"/>
    </source>
</evidence>
<name>A0A447T751_CHRVL</name>
<dbReference type="Proteomes" id="UP000275777">
    <property type="component" value="Chromosome"/>
</dbReference>